<sequence length="548" mass="55813">MLPGAARAAKFNVQQPHIQEAAAAQQHNTPLQPPFGQSSSAEDSVAAAAAGQPQRAQPAVGSTGGSRASKLTPQQQIRARLRRLQSKQQQQQHQVLHDAAPPEQAWEGQGTVKALGPLLALLQRQHLQPLVPAEAFEAGQAAAAAASRVDRKLTSMLADCTSWQDVAAVLATADSTGRLNSVHVAAAAATLARLAAAERAAAAAAAPADGGTAAGEALVLRGVVPQSKQQRLRMCVVRKAVAAAVAAGWRSRWHPADSQPAAVFSPTAADVHGDAQRRSGASATPWDDQEAAEQAAAAGGSSFSIDARQHLLEQLCAAVAAAWPGMSPASMTGAAWSLAVLGEALPEGALPSVAGSLLTMATALQQAEQGAAAGQHSSSSSSSGVQPGRAGVNTAELPRQLVVLLWSLARMGIEPQELQPAHGVQQQQQQQQQQQAAGGSSSSSAVYAVLRALLPVLPSLSFQGLSMLLWALGSWRLPLHPPAAPAAAASAAPAEEALLAATAGALQAGAAAGSAQGLAVQLWALARLGLCPPPAWLAAWLAAMWAAL</sequence>
<dbReference type="Proteomes" id="UP000256970">
    <property type="component" value="Unassembled WGS sequence"/>
</dbReference>
<feature type="region of interest" description="Disordered" evidence="1">
    <location>
        <begin position="1"/>
        <end position="74"/>
    </location>
</feature>
<feature type="non-terminal residue" evidence="2">
    <location>
        <position position="548"/>
    </location>
</feature>
<gene>
    <name evidence="2" type="ORF">BQ4739_LOCUS4591</name>
</gene>
<dbReference type="EMBL" id="FNXT01000366">
    <property type="protein sequence ID" value="SZX64064.1"/>
    <property type="molecule type" value="Genomic_DNA"/>
</dbReference>
<evidence type="ECO:0000313" key="2">
    <source>
        <dbReference type="EMBL" id="SZX64064.1"/>
    </source>
</evidence>
<organism evidence="2 3">
    <name type="scientific">Tetradesmus obliquus</name>
    <name type="common">Green alga</name>
    <name type="synonym">Acutodesmus obliquus</name>
    <dbReference type="NCBI Taxonomy" id="3088"/>
    <lineage>
        <taxon>Eukaryota</taxon>
        <taxon>Viridiplantae</taxon>
        <taxon>Chlorophyta</taxon>
        <taxon>core chlorophytes</taxon>
        <taxon>Chlorophyceae</taxon>
        <taxon>CS clade</taxon>
        <taxon>Sphaeropleales</taxon>
        <taxon>Scenedesmaceae</taxon>
        <taxon>Tetradesmus</taxon>
    </lineage>
</organism>
<protein>
    <submittedName>
        <fullName evidence="2">Uncharacterized protein</fullName>
    </submittedName>
</protein>
<dbReference type="AlphaFoldDB" id="A0A383VHB0"/>
<reference evidence="2 3" key="1">
    <citation type="submission" date="2016-10" db="EMBL/GenBank/DDBJ databases">
        <authorList>
            <person name="Cai Z."/>
        </authorList>
    </citation>
    <scope>NUCLEOTIDE SEQUENCE [LARGE SCALE GENOMIC DNA]</scope>
</reference>
<accession>A0A383VHB0</accession>
<feature type="region of interest" description="Disordered" evidence="1">
    <location>
        <begin position="369"/>
        <end position="391"/>
    </location>
</feature>
<name>A0A383VHB0_TETOB</name>
<evidence type="ECO:0000256" key="1">
    <source>
        <dbReference type="SAM" id="MobiDB-lite"/>
    </source>
</evidence>
<proteinExistence type="predicted"/>
<feature type="compositionally biased region" description="Low complexity" evidence="1">
    <location>
        <begin position="38"/>
        <end position="61"/>
    </location>
</feature>
<evidence type="ECO:0000313" key="3">
    <source>
        <dbReference type="Proteomes" id="UP000256970"/>
    </source>
</evidence>
<feature type="compositionally biased region" description="Low complexity" evidence="1">
    <location>
        <begin position="369"/>
        <end position="390"/>
    </location>
</feature>
<keyword evidence="3" id="KW-1185">Reference proteome</keyword>